<dbReference type="InterPro" id="IPR035979">
    <property type="entry name" value="RBD_domain_sf"/>
</dbReference>
<dbReference type="Gene3D" id="3.30.70.330">
    <property type="match status" value="1"/>
</dbReference>
<dbReference type="PROSITE" id="PS50102">
    <property type="entry name" value="RRM"/>
    <property type="match status" value="1"/>
</dbReference>
<proteinExistence type="predicted"/>
<dbReference type="SUPFAM" id="SSF54928">
    <property type="entry name" value="RNA-binding domain, RBD"/>
    <property type="match status" value="1"/>
</dbReference>
<sequence>MEARARLFVGGLPFGMEEDELVAWLMAEHGIEVTSALILRKRNGWSKGAAAVLVRDGDAARAAIAALDGTTGPNPAKRMVAKAWDGLSPPEPGKREPPRSPTASGDRPSASLSRREASPNREAEPGQPPVGNIDVSIGR</sequence>
<accession>A0A8J6C2W7</accession>
<evidence type="ECO:0000313" key="5">
    <source>
        <dbReference type="Proteomes" id="UP000751190"/>
    </source>
</evidence>
<dbReference type="Pfam" id="PF00076">
    <property type="entry name" value="RRM_1"/>
    <property type="match status" value="1"/>
</dbReference>
<feature type="compositionally biased region" description="Basic and acidic residues" evidence="2">
    <location>
        <begin position="113"/>
        <end position="124"/>
    </location>
</feature>
<dbReference type="GO" id="GO:0003723">
    <property type="term" value="F:RNA binding"/>
    <property type="evidence" value="ECO:0007669"/>
    <property type="project" value="UniProtKB-UniRule"/>
</dbReference>
<keyword evidence="1" id="KW-0694">RNA-binding</keyword>
<evidence type="ECO:0000256" key="2">
    <source>
        <dbReference type="SAM" id="MobiDB-lite"/>
    </source>
</evidence>
<feature type="region of interest" description="Disordered" evidence="2">
    <location>
        <begin position="84"/>
        <end position="139"/>
    </location>
</feature>
<reference evidence="4" key="1">
    <citation type="submission" date="2021-05" db="EMBL/GenBank/DDBJ databases">
        <title>The genome of the haptophyte Pavlova lutheri (Diacronema luteri, Pavlovales) - a model for lipid biosynthesis in eukaryotic algae.</title>
        <authorList>
            <person name="Hulatt C.J."/>
            <person name="Posewitz M.C."/>
        </authorList>
    </citation>
    <scope>NUCLEOTIDE SEQUENCE</scope>
    <source>
        <strain evidence="4">NIVA-4/92</strain>
    </source>
</reference>
<dbReference type="InterPro" id="IPR000504">
    <property type="entry name" value="RRM_dom"/>
</dbReference>
<evidence type="ECO:0000259" key="3">
    <source>
        <dbReference type="PROSITE" id="PS50102"/>
    </source>
</evidence>
<dbReference type="InterPro" id="IPR012677">
    <property type="entry name" value="Nucleotide-bd_a/b_plait_sf"/>
</dbReference>
<organism evidence="4 5">
    <name type="scientific">Diacronema lutheri</name>
    <name type="common">Unicellular marine alga</name>
    <name type="synonym">Monochrysis lutheri</name>
    <dbReference type="NCBI Taxonomy" id="2081491"/>
    <lineage>
        <taxon>Eukaryota</taxon>
        <taxon>Haptista</taxon>
        <taxon>Haptophyta</taxon>
        <taxon>Pavlovophyceae</taxon>
        <taxon>Pavlovales</taxon>
        <taxon>Pavlovaceae</taxon>
        <taxon>Diacronema</taxon>
    </lineage>
</organism>
<comment type="caution">
    <text evidence="4">The sequence shown here is derived from an EMBL/GenBank/DDBJ whole genome shotgun (WGS) entry which is preliminary data.</text>
</comment>
<protein>
    <recommendedName>
        <fullName evidence="3">RRM domain-containing protein</fullName>
    </recommendedName>
</protein>
<evidence type="ECO:0000256" key="1">
    <source>
        <dbReference type="PROSITE-ProRule" id="PRU00176"/>
    </source>
</evidence>
<keyword evidence="5" id="KW-1185">Reference proteome</keyword>
<feature type="domain" description="RRM" evidence="3">
    <location>
        <begin position="5"/>
        <end position="70"/>
    </location>
</feature>
<dbReference type="OrthoDB" id="10509244at2759"/>
<dbReference type="Proteomes" id="UP000751190">
    <property type="component" value="Unassembled WGS sequence"/>
</dbReference>
<gene>
    <name evidence="4" type="ORF">KFE25_004470</name>
</gene>
<dbReference type="AlphaFoldDB" id="A0A8J6C2W7"/>
<evidence type="ECO:0000313" key="4">
    <source>
        <dbReference type="EMBL" id="KAG8460222.1"/>
    </source>
</evidence>
<dbReference type="SMART" id="SM00360">
    <property type="entry name" value="RRM"/>
    <property type="match status" value="1"/>
</dbReference>
<name>A0A8J6C2W7_DIALT</name>
<dbReference type="EMBL" id="JAGTXO010000034">
    <property type="protein sequence ID" value="KAG8460222.1"/>
    <property type="molecule type" value="Genomic_DNA"/>
</dbReference>